<reference evidence="1 2" key="1">
    <citation type="submission" date="2016-11" db="EMBL/GenBank/DDBJ databases">
        <title>Trade-off between light-utilization and light-protection in marine flavobacteria.</title>
        <authorList>
            <person name="Kumagai Y."/>
        </authorList>
    </citation>
    <scope>NUCLEOTIDE SEQUENCE [LARGE SCALE GENOMIC DNA]</scope>
    <source>
        <strain evidence="1 2">NBRC 107125</strain>
    </source>
</reference>
<sequence length="99" mass="11510">MDTENNKILKISSSYSEYVVRSACSWAFPAPEEFPSIKVDMDSWVLTFDRALSCDSINKLNSYINDYRLREIIDSETGRERQKIVSRALSSVYREKDDD</sequence>
<gene>
    <name evidence="1" type="ORF">BST96_03820</name>
</gene>
<name>A0A1X9N5B9_9GAMM</name>
<dbReference type="Proteomes" id="UP000193450">
    <property type="component" value="Chromosome"/>
</dbReference>
<accession>A0A1X9N5B9</accession>
<evidence type="ECO:0000313" key="1">
    <source>
        <dbReference type="EMBL" id="ARN73308.1"/>
    </source>
</evidence>
<dbReference type="STRING" id="716816.BST96_03820"/>
<organism evidence="1 2">
    <name type="scientific">Oceanicoccus sagamiensis</name>
    <dbReference type="NCBI Taxonomy" id="716816"/>
    <lineage>
        <taxon>Bacteria</taxon>
        <taxon>Pseudomonadati</taxon>
        <taxon>Pseudomonadota</taxon>
        <taxon>Gammaproteobacteria</taxon>
        <taxon>Cellvibrionales</taxon>
        <taxon>Spongiibacteraceae</taxon>
        <taxon>Oceanicoccus</taxon>
    </lineage>
</organism>
<keyword evidence="2" id="KW-1185">Reference proteome</keyword>
<dbReference type="RefSeq" id="WP_085757420.1">
    <property type="nucleotide sequence ID" value="NZ_CP019343.1"/>
</dbReference>
<protein>
    <recommendedName>
        <fullName evidence="3">His-Xaa-Ser system protein HxsD</fullName>
    </recommendedName>
</protein>
<proteinExistence type="predicted"/>
<dbReference type="EMBL" id="CP019343">
    <property type="protein sequence ID" value="ARN73308.1"/>
    <property type="molecule type" value="Genomic_DNA"/>
</dbReference>
<dbReference type="KEGG" id="osg:BST96_03820"/>
<evidence type="ECO:0000313" key="2">
    <source>
        <dbReference type="Proteomes" id="UP000193450"/>
    </source>
</evidence>
<evidence type="ECO:0008006" key="3">
    <source>
        <dbReference type="Google" id="ProtNLM"/>
    </source>
</evidence>
<dbReference type="AlphaFoldDB" id="A0A1X9N5B9"/>